<dbReference type="KEGG" id="abs:AZOBR_p1140051"/>
<evidence type="ECO:0000313" key="2">
    <source>
        <dbReference type="Proteomes" id="UP000007319"/>
    </source>
</evidence>
<dbReference type="AlphaFoldDB" id="A0A9P1JWB5"/>
<protein>
    <submittedName>
        <fullName evidence="1">Uncharacterized protein</fullName>
    </submittedName>
</protein>
<geneLocation type="plasmid" evidence="1 2">
    <name>AZOBR_p1</name>
</geneLocation>
<accession>A0A9P1JWB5</accession>
<reference evidence="1 2" key="1">
    <citation type="journal article" date="2011" name="PLoS Genet.">
        <title>Azospirillum genomes reveal transition of bacteria from aquatic to terrestrial environments.</title>
        <authorList>
            <person name="Wisniewski-Dye F."/>
            <person name="Borziak K."/>
            <person name="Khalsa-Moyers G."/>
            <person name="Alexandre G."/>
            <person name="Sukharnikov L.O."/>
            <person name="Wuichet K."/>
            <person name="Hurst G.B."/>
            <person name="McDonald W.H."/>
            <person name="Robertson J.S."/>
            <person name="Barbe V."/>
            <person name="Calteau A."/>
            <person name="Rouy Z."/>
            <person name="Mangenot S."/>
            <person name="Prigent-Combaret C."/>
            <person name="Normand P."/>
            <person name="Boyer M."/>
            <person name="Siguier P."/>
            <person name="Dessaux Y."/>
            <person name="Elmerich C."/>
            <person name="Condemine G."/>
            <person name="Krishnen G."/>
            <person name="Kennedy I."/>
            <person name="Paterson A.H."/>
            <person name="Gonzalez V."/>
            <person name="Mavingui P."/>
            <person name="Zhulin I.B."/>
        </authorList>
    </citation>
    <scope>NUCLEOTIDE SEQUENCE [LARGE SCALE GENOMIC DNA]</scope>
    <source>
        <strain evidence="1 2">Sp245</strain>
    </source>
</reference>
<dbReference type="EMBL" id="HE577328">
    <property type="protein sequence ID" value="CCD01036.1"/>
    <property type="molecule type" value="Genomic_DNA"/>
</dbReference>
<evidence type="ECO:0000313" key="1">
    <source>
        <dbReference type="EMBL" id="CCD01036.1"/>
    </source>
</evidence>
<sequence length="69" mass="7244">MAVLIADGNGPIKALGPTFEPASIPSPSGANALGLFNKITCPRDGVLVPAQQIFQFRVFHPSLLQNDGQ</sequence>
<keyword evidence="2" id="KW-1185">Reference proteome</keyword>
<dbReference type="Proteomes" id="UP000007319">
    <property type="component" value="Plasmid AZOBR_p1"/>
</dbReference>
<organism evidence="1 2">
    <name type="scientific">Azospirillum baldaniorum</name>
    <dbReference type="NCBI Taxonomy" id="1064539"/>
    <lineage>
        <taxon>Bacteria</taxon>
        <taxon>Pseudomonadati</taxon>
        <taxon>Pseudomonadota</taxon>
        <taxon>Alphaproteobacteria</taxon>
        <taxon>Rhodospirillales</taxon>
        <taxon>Azospirillaceae</taxon>
        <taxon>Azospirillum</taxon>
    </lineage>
</organism>
<name>A0A9P1JWB5_9PROT</name>
<gene>
    <name evidence="1" type="ORF">AZOBR_p1140051</name>
</gene>
<proteinExistence type="predicted"/>
<keyword evidence="1" id="KW-0614">Plasmid</keyword>